<dbReference type="Proteomes" id="UP000824890">
    <property type="component" value="Unassembled WGS sequence"/>
</dbReference>
<feature type="region of interest" description="Disordered" evidence="1">
    <location>
        <begin position="470"/>
        <end position="505"/>
    </location>
</feature>
<dbReference type="PANTHER" id="PTHR31099:SF28">
    <property type="entry name" value="F5J5.12"/>
    <property type="match status" value="1"/>
</dbReference>
<dbReference type="EMBL" id="JAGKQM010000014">
    <property type="protein sequence ID" value="KAH0883917.1"/>
    <property type="molecule type" value="Genomic_DNA"/>
</dbReference>
<sequence>RVPIPSVVEEEEPSPVVPVSVIGVDEVEGEKYKIPSYVSIRVPGPFDRVTDFEVDEVHVFEGFLESGFREWIPSLIAKLSEWLDISPGQLNPPAWRSLISLQNLGELEGLIIGIEEVTYSYFITPMLGREGGLHLHPRRRSPPIFKIPKKDLKYHPVFENGWARKFAFMNLSGFSYISFDMISNTFSVYVSRLSSFVRKKTIEKVLDLPVERRQIPFLVSKEVLERCSIWDNMSGSTGEEAMAAYKKALETISVKKIAPKATVSDGGDDDDVQFIRTSKRKATTRSTPSASKKKAKSSEPAKISSMSSDDHTKVLANLNEKLHTCRSEILKRSSKPSRAIYSKYGVISQVFHLGGRVDEQVSIKEEVLREERDKVLATKRNHDEEGILAASENASLREQVYELDESVCELRHTEETFQAEKAIAVNGAKVVARWELMREWLNKQIDKWDHVVEFEQYKMVKTSEAQLQWLSPPSFEDEPSIPEGNAAKSVPAPGSADAPEASPPA</sequence>
<evidence type="ECO:0000313" key="3">
    <source>
        <dbReference type="Proteomes" id="UP000824890"/>
    </source>
</evidence>
<proteinExistence type="predicted"/>
<gene>
    <name evidence="2" type="ORF">HID58_060013</name>
</gene>
<reference evidence="2 3" key="1">
    <citation type="submission" date="2021-05" db="EMBL/GenBank/DDBJ databases">
        <title>Genome Assembly of Synthetic Allotetraploid Brassica napus Reveals Homoeologous Exchanges between Subgenomes.</title>
        <authorList>
            <person name="Davis J.T."/>
        </authorList>
    </citation>
    <scope>NUCLEOTIDE SEQUENCE [LARGE SCALE GENOMIC DNA]</scope>
    <source>
        <strain evidence="3">cv. Da-Ae</strain>
        <tissue evidence="2">Seedling</tissue>
    </source>
</reference>
<evidence type="ECO:0000256" key="1">
    <source>
        <dbReference type="SAM" id="MobiDB-lite"/>
    </source>
</evidence>
<feature type="non-terminal residue" evidence="2">
    <location>
        <position position="1"/>
    </location>
</feature>
<feature type="region of interest" description="Disordered" evidence="1">
    <location>
        <begin position="276"/>
        <end position="310"/>
    </location>
</feature>
<evidence type="ECO:0000313" key="2">
    <source>
        <dbReference type="EMBL" id="KAH0883917.1"/>
    </source>
</evidence>
<keyword evidence="3" id="KW-1185">Reference proteome</keyword>
<dbReference type="PANTHER" id="PTHR31099">
    <property type="entry name" value="OS06G0165300 PROTEIN"/>
    <property type="match status" value="1"/>
</dbReference>
<name>A0ABQ7ZUK1_BRANA</name>
<protein>
    <submittedName>
        <fullName evidence="2">Uncharacterized protein</fullName>
    </submittedName>
</protein>
<accession>A0ABQ7ZUK1</accession>
<comment type="caution">
    <text evidence="2">The sequence shown here is derived from an EMBL/GenBank/DDBJ whole genome shotgun (WGS) entry which is preliminary data.</text>
</comment>
<organism evidence="2 3">
    <name type="scientific">Brassica napus</name>
    <name type="common">Rape</name>
    <dbReference type="NCBI Taxonomy" id="3708"/>
    <lineage>
        <taxon>Eukaryota</taxon>
        <taxon>Viridiplantae</taxon>
        <taxon>Streptophyta</taxon>
        <taxon>Embryophyta</taxon>
        <taxon>Tracheophyta</taxon>
        <taxon>Spermatophyta</taxon>
        <taxon>Magnoliopsida</taxon>
        <taxon>eudicotyledons</taxon>
        <taxon>Gunneridae</taxon>
        <taxon>Pentapetalae</taxon>
        <taxon>rosids</taxon>
        <taxon>malvids</taxon>
        <taxon>Brassicales</taxon>
        <taxon>Brassicaceae</taxon>
        <taxon>Brassiceae</taxon>
        <taxon>Brassica</taxon>
    </lineage>
</organism>